<feature type="compositionally biased region" description="Polar residues" evidence="1">
    <location>
        <begin position="178"/>
        <end position="196"/>
    </location>
</feature>
<feature type="region of interest" description="Disordered" evidence="1">
    <location>
        <begin position="178"/>
        <end position="242"/>
    </location>
</feature>
<feature type="region of interest" description="Disordered" evidence="1">
    <location>
        <begin position="388"/>
        <end position="408"/>
    </location>
</feature>
<dbReference type="EMBL" id="KV425555">
    <property type="protein sequence ID" value="KZT29088.1"/>
    <property type="molecule type" value="Genomic_DNA"/>
</dbReference>
<feature type="region of interest" description="Disordered" evidence="1">
    <location>
        <begin position="127"/>
        <end position="164"/>
    </location>
</feature>
<dbReference type="STRING" id="1314782.A0A165V384"/>
<dbReference type="Proteomes" id="UP000076761">
    <property type="component" value="Unassembled WGS sequence"/>
</dbReference>
<feature type="compositionally biased region" description="Polar residues" evidence="1">
    <location>
        <begin position="228"/>
        <end position="239"/>
    </location>
</feature>
<dbReference type="InParanoid" id="A0A165V384"/>
<evidence type="ECO:0000256" key="1">
    <source>
        <dbReference type="SAM" id="MobiDB-lite"/>
    </source>
</evidence>
<protein>
    <submittedName>
        <fullName evidence="2">Uncharacterized protein</fullName>
    </submittedName>
</protein>
<dbReference type="AlphaFoldDB" id="A0A165V384"/>
<reference evidence="2 3" key="1">
    <citation type="journal article" date="2016" name="Mol. Biol. Evol.">
        <title>Comparative Genomics of Early-Diverging Mushroom-Forming Fungi Provides Insights into the Origins of Lignocellulose Decay Capabilities.</title>
        <authorList>
            <person name="Nagy L.G."/>
            <person name="Riley R."/>
            <person name="Tritt A."/>
            <person name="Adam C."/>
            <person name="Daum C."/>
            <person name="Floudas D."/>
            <person name="Sun H."/>
            <person name="Yadav J.S."/>
            <person name="Pangilinan J."/>
            <person name="Larsson K.H."/>
            <person name="Matsuura K."/>
            <person name="Barry K."/>
            <person name="Labutti K."/>
            <person name="Kuo R."/>
            <person name="Ohm R.A."/>
            <person name="Bhattacharya S.S."/>
            <person name="Shirouzu T."/>
            <person name="Yoshinaga Y."/>
            <person name="Martin F.M."/>
            <person name="Grigoriev I.V."/>
            <person name="Hibbett D.S."/>
        </authorList>
    </citation>
    <scope>NUCLEOTIDE SEQUENCE [LARGE SCALE GENOMIC DNA]</scope>
    <source>
        <strain evidence="2 3">HHB14362 ss-1</strain>
    </source>
</reference>
<evidence type="ECO:0000313" key="2">
    <source>
        <dbReference type="EMBL" id="KZT29088.1"/>
    </source>
</evidence>
<keyword evidence="3" id="KW-1185">Reference proteome</keyword>
<sequence length="408" mass="44616">MAHLLPSGYNTSYSNSEHAHYAADYSDAHETRPSYTDNYYYPQNQPAYDFVGHWQHPPAVPDQYTADQELVDRYLEPAALHSPSTTASSATLQIQGAGEQYTQAGYAENGFGGHVASSSSISCWDGQHQSYSQGNPHQNTDCDPTHYPNHSTNSQSPIYGPAPYPYPVAQGYGFESNDLSSAISTDRSGDATSPQPVDQHDWGNLSGSGQIEPRLDFGPFQAPKREPSSTVQTPASARNQDYRPLVPPTSHFSPSSSTLPFGFVQSQPHAETHPEMVQPSFFVPSHHRRLEQFKDHQRNRRAGRAAPSPYYCPTEDSHRHHHGTECSCTPLMDHLPLPDEAMQQGSPYQDETAQYAAMSPMSPDPPVVFSQPGPAVINNLGIAQLEQARAENSRAAGTRNVGEPVAGG</sequence>
<accession>A0A165V384</accession>
<gene>
    <name evidence="2" type="ORF">NEOLEDRAFT_698921</name>
</gene>
<evidence type="ECO:0000313" key="3">
    <source>
        <dbReference type="Proteomes" id="UP000076761"/>
    </source>
</evidence>
<dbReference type="OrthoDB" id="10495364at2759"/>
<feature type="region of interest" description="Disordered" evidence="1">
    <location>
        <begin position="296"/>
        <end position="316"/>
    </location>
</feature>
<feature type="compositionally biased region" description="Polar residues" evidence="1">
    <location>
        <begin position="127"/>
        <end position="157"/>
    </location>
</feature>
<name>A0A165V384_9AGAM</name>
<proteinExistence type="predicted"/>
<organism evidence="2 3">
    <name type="scientific">Neolentinus lepideus HHB14362 ss-1</name>
    <dbReference type="NCBI Taxonomy" id="1314782"/>
    <lineage>
        <taxon>Eukaryota</taxon>
        <taxon>Fungi</taxon>
        <taxon>Dikarya</taxon>
        <taxon>Basidiomycota</taxon>
        <taxon>Agaricomycotina</taxon>
        <taxon>Agaricomycetes</taxon>
        <taxon>Gloeophyllales</taxon>
        <taxon>Gloeophyllaceae</taxon>
        <taxon>Neolentinus</taxon>
    </lineage>
</organism>